<dbReference type="PANTHER" id="PTHR33395:SF22">
    <property type="entry name" value="REVERSE TRANSCRIPTASE DOMAIN-CONTAINING PROTEIN"/>
    <property type="match status" value="1"/>
</dbReference>
<accession>A0ABC9XZ87</accession>
<name>A0ABC9XZ87_GRUJA</name>
<keyword evidence="3" id="KW-1185">Reference proteome</keyword>
<evidence type="ECO:0000313" key="3">
    <source>
        <dbReference type="Proteomes" id="UP001623348"/>
    </source>
</evidence>
<proteinExistence type="predicted"/>
<dbReference type="AlphaFoldDB" id="A0ABC9XZ87"/>
<dbReference type="InterPro" id="IPR000477">
    <property type="entry name" value="RT_dom"/>
</dbReference>
<feature type="domain" description="Reverse transcriptase" evidence="1">
    <location>
        <begin position="307"/>
        <end position="433"/>
    </location>
</feature>
<protein>
    <submittedName>
        <fullName evidence="2">Mitochondrial enolase superfamily member 1</fullName>
    </submittedName>
</protein>
<dbReference type="InterPro" id="IPR043502">
    <property type="entry name" value="DNA/RNA_pol_sf"/>
</dbReference>
<dbReference type="Pfam" id="PF00078">
    <property type="entry name" value="RVT_1"/>
    <property type="match status" value="1"/>
</dbReference>
<evidence type="ECO:0000259" key="1">
    <source>
        <dbReference type="Pfam" id="PF00078"/>
    </source>
</evidence>
<reference evidence="2 3" key="1">
    <citation type="submission" date="2024-06" db="EMBL/GenBank/DDBJ databases">
        <title>The draft genome of Grus japonensis, version 3.</title>
        <authorList>
            <person name="Nabeshima K."/>
            <person name="Suzuki S."/>
            <person name="Onuma M."/>
        </authorList>
    </citation>
    <scope>NUCLEOTIDE SEQUENCE [LARGE SCALE GENOMIC DNA]</scope>
    <source>
        <strain evidence="2 3">451A</strain>
    </source>
</reference>
<evidence type="ECO:0000313" key="2">
    <source>
        <dbReference type="EMBL" id="GAB0202636.1"/>
    </source>
</evidence>
<sequence>MPDLVLTNKEGLVGDVKLKGSLGCSDHEMVEFKILRAARRALSKLTTLDFRRTGFGLFRDLLGRIPWDKALEGRGAQDSWLIFKGHLLQAQERCIPTKRKSGKTTKRPPWMNKELLGKVKQNQEAYRGWKQGQVAWEEYRETVRAAREQVRKAKALREISLAREAKDNKKSFYRYVSEKRRTRENVGPLWNETGDLVTQDMEKAEVLNDFFASVSSGKCPSDTVQVTESRDWENEGPPTVGEDQVREYLRNLKVHKSMGPDEMHPRVLRELVDEVAKPLSIIFEKSWQSGEVPTDWKRGNITPIFKKGKREDPGNYRPISLTCVPGKIMEQTLLETMLRHMENKEVIGDSQHSFTKGKSCLTNWVAFYDGVTALLVDKGRAADIIYLDLCKAFGTVPHDILVSKLERHGFDGWTTRWIRNWLDGRTQKSCGQRLNVQMEISDKWRSSGVGTGTGTVQHLCQQHGQWDGVHPQQVCRQHQAVWWGRHAGGKGCHPEGP</sequence>
<gene>
    <name evidence="2" type="ORF">GRJ2_002729200</name>
</gene>
<dbReference type="PANTHER" id="PTHR33395">
    <property type="entry name" value="TRANSCRIPTASE, PUTATIVE-RELATED-RELATED"/>
    <property type="match status" value="1"/>
</dbReference>
<comment type="caution">
    <text evidence="2">The sequence shown here is derived from an EMBL/GenBank/DDBJ whole genome shotgun (WGS) entry which is preliminary data.</text>
</comment>
<organism evidence="2 3">
    <name type="scientific">Grus japonensis</name>
    <name type="common">Japanese crane</name>
    <name type="synonym">Red-crowned crane</name>
    <dbReference type="NCBI Taxonomy" id="30415"/>
    <lineage>
        <taxon>Eukaryota</taxon>
        <taxon>Metazoa</taxon>
        <taxon>Chordata</taxon>
        <taxon>Craniata</taxon>
        <taxon>Vertebrata</taxon>
        <taxon>Euteleostomi</taxon>
        <taxon>Archelosauria</taxon>
        <taxon>Archosauria</taxon>
        <taxon>Dinosauria</taxon>
        <taxon>Saurischia</taxon>
        <taxon>Theropoda</taxon>
        <taxon>Coelurosauria</taxon>
        <taxon>Aves</taxon>
        <taxon>Neognathae</taxon>
        <taxon>Neoaves</taxon>
        <taxon>Gruiformes</taxon>
        <taxon>Gruidae</taxon>
        <taxon>Grus</taxon>
    </lineage>
</organism>
<dbReference type="EMBL" id="BAAFJT010000040">
    <property type="protein sequence ID" value="GAB0202636.1"/>
    <property type="molecule type" value="Genomic_DNA"/>
</dbReference>
<dbReference type="Proteomes" id="UP001623348">
    <property type="component" value="Unassembled WGS sequence"/>
</dbReference>
<dbReference type="SUPFAM" id="SSF56672">
    <property type="entry name" value="DNA/RNA polymerases"/>
    <property type="match status" value="1"/>
</dbReference>